<gene>
    <name evidence="1" type="ORF">LMG22037_06141</name>
</gene>
<name>A0A6J5CJX3_9BURK</name>
<accession>A0A6J5CJX3</accession>
<sequence>MSNFGSVIWAPLTRKEDETPHTCKLKVFWKTIRAWSDADVADYCAAVPRLAEASRLSGRRFTCEDFALELLSLFASSRGLPVKLVDGVREYRNIGYLRS</sequence>
<evidence type="ECO:0008006" key="3">
    <source>
        <dbReference type="Google" id="ProtNLM"/>
    </source>
</evidence>
<evidence type="ECO:0000313" key="1">
    <source>
        <dbReference type="EMBL" id="CAB3737355.1"/>
    </source>
</evidence>
<dbReference type="AlphaFoldDB" id="A0A6J5CJX3"/>
<organism evidence="1 2">
    <name type="scientific">Paraburkholderia phenoliruptrix</name>
    <dbReference type="NCBI Taxonomy" id="252970"/>
    <lineage>
        <taxon>Bacteria</taxon>
        <taxon>Pseudomonadati</taxon>
        <taxon>Pseudomonadota</taxon>
        <taxon>Betaproteobacteria</taxon>
        <taxon>Burkholderiales</taxon>
        <taxon>Burkholderiaceae</taxon>
        <taxon>Paraburkholderia</taxon>
    </lineage>
</organism>
<evidence type="ECO:0000313" key="2">
    <source>
        <dbReference type="Proteomes" id="UP000494249"/>
    </source>
</evidence>
<dbReference type="EMBL" id="CADIKB010000055">
    <property type="protein sequence ID" value="CAB3737355.1"/>
    <property type="molecule type" value="Genomic_DNA"/>
</dbReference>
<proteinExistence type="predicted"/>
<dbReference type="Proteomes" id="UP000494249">
    <property type="component" value="Unassembled WGS sequence"/>
</dbReference>
<reference evidence="1 2" key="1">
    <citation type="submission" date="2020-04" db="EMBL/GenBank/DDBJ databases">
        <authorList>
            <person name="De Canck E."/>
        </authorList>
    </citation>
    <scope>NUCLEOTIDE SEQUENCE [LARGE SCALE GENOMIC DNA]</scope>
    <source>
        <strain evidence="1 2">LMG 22037</strain>
    </source>
</reference>
<protein>
    <recommendedName>
        <fullName evidence="3">Transglutaminase-like domain-containing protein</fullName>
    </recommendedName>
</protein>